<dbReference type="SUPFAM" id="SSF50129">
    <property type="entry name" value="GroES-like"/>
    <property type="match status" value="1"/>
</dbReference>
<evidence type="ECO:0008006" key="3">
    <source>
        <dbReference type="Google" id="ProtNLM"/>
    </source>
</evidence>
<dbReference type="InterPro" id="IPR011032">
    <property type="entry name" value="GroES-like_sf"/>
</dbReference>
<sequence length="64" mass="6533">MRAVQITRFGGPEVMDIVDLPDPTPGPGQQLYEVSSAGVNFADTTTGGVLDGQASRDVLDGAAA</sequence>
<protein>
    <recommendedName>
        <fullName evidence="3">Alcohol dehydrogenase-like protein</fullName>
    </recommendedName>
</protein>
<evidence type="ECO:0000313" key="2">
    <source>
        <dbReference type="Proteomes" id="UP000319865"/>
    </source>
</evidence>
<dbReference type="EMBL" id="VFQE01000001">
    <property type="protein sequence ID" value="TQN42488.1"/>
    <property type="molecule type" value="Genomic_DNA"/>
</dbReference>
<gene>
    <name evidence="1" type="ORF">FHU33_1890</name>
</gene>
<name>A0A543PEH1_9ACTN</name>
<comment type="caution">
    <text evidence="1">The sequence shown here is derived from an EMBL/GenBank/DDBJ whole genome shotgun (WGS) entry which is preliminary data.</text>
</comment>
<accession>A0A543PEH1</accession>
<organism evidence="1 2">
    <name type="scientific">Blastococcus colisei</name>
    <dbReference type="NCBI Taxonomy" id="1564162"/>
    <lineage>
        <taxon>Bacteria</taxon>
        <taxon>Bacillati</taxon>
        <taxon>Actinomycetota</taxon>
        <taxon>Actinomycetes</taxon>
        <taxon>Geodermatophilales</taxon>
        <taxon>Geodermatophilaceae</taxon>
        <taxon>Blastococcus</taxon>
    </lineage>
</organism>
<dbReference type="RefSeq" id="WP_142025118.1">
    <property type="nucleotide sequence ID" value="NZ_VFQE01000001.1"/>
</dbReference>
<dbReference type="Proteomes" id="UP000319865">
    <property type="component" value="Unassembled WGS sequence"/>
</dbReference>
<dbReference type="AlphaFoldDB" id="A0A543PEH1"/>
<dbReference type="OrthoDB" id="9801186at2"/>
<keyword evidence="2" id="KW-1185">Reference proteome</keyword>
<dbReference type="Gene3D" id="3.90.180.10">
    <property type="entry name" value="Medium-chain alcohol dehydrogenases, catalytic domain"/>
    <property type="match status" value="1"/>
</dbReference>
<evidence type="ECO:0000313" key="1">
    <source>
        <dbReference type="EMBL" id="TQN42488.1"/>
    </source>
</evidence>
<proteinExistence type="predicted"/>
<reference evidence="1 2" key="1">
    <citation type="submission" date="2019-06" db="EMBL/GenBank/DDBJ databases">
        <title>Sequencing the genomes of 1000 actinobacteria strains.</title>
        <authorList>
            <person name="Klenk H.-P."/>
        </authorList>
    </citation>
    <scope>NUCLEOTIDE SEQUENCE [LARGE SCALE GENOMIC DNA]</scope>
    <source>
        <strain evidence="1 2">DSM 46837</strain>
    </source>
</reference>